<feature type="region of interest" description="Disordered" evidence="1">
    <location>
        <begin position="1"/>
        <end position="77"/>
    </location>
</feature>
<evidence type="ECO:0000256" key="2">
    <source>
        <dbReference type="SAM" id="Phobius"/>
    </source>
</evidence>
<feature type="compositionally biased region" description="Basic and acidic residues" evidence="1">
    <location>
        <begin position="64"/>
        <end position="77"/>
    </location>
</feature>
<evidence type="ECO:0000313" key="4">
    <source>
        <dbReference type="EMBL" id="KAH8038383.1"/>
    </source>
</evidence>
<comment type="caution">
    <text evidence="4">The sequence shown here is derived from an EMBL/GenBank/DDBJ whole genome shotgun (WGS) entry which is preliminary data.</text>
</comment>
<dbReference type="Gene3D" id="3.20.20.80">
    <property type="entry name" value="Glycosidases"/>
    <property type="match status" value="1"/>
</dbReference>
<feature type="domain" description="GH18" evidence="3">
    <location>
        <begin position="281"/>
        <end position="570"/>
    </location>
</feature>
<dbReference type="GO" id="GO:0005975">
    <property type="term" value="P:carbohydrate metabolic process"/>
    <property type="evidence" value="ECO:0007669"/>
    <property type="project" value="InterPro"/>
</dbReference>
<evidence type="ECO:0000256" key="1">
    <source>
        <dbReference type="SAM" id="MobiDB-lite"/>
    </source>
</evidence>
<dbReference type="InterPro" id="IPR017853">
    <property type="entry name" value="GH"/>
</dbReference>
<organism evidence="4 5">
    <name type="scientific">Rhipicephalus microplus</name>
    <name type="common">Cattle tick</name>
    <name type="synonym">Boophilus microplus</name>
    <dbReference type="NCBI Taxonomy" id="6941"/>
    <lineage>
        <taxon>Eukaryota</taxon>
        <taxon>Metazoa</taxon>
        <taxon>Ecdysozoa</taxon>
        <taxon>Arthropoda</taxon>
        <taxon>Chelicerata</taxon>
        <taxon>Arachnida</taxon>
        <taxon>Acari</taxon>
        <taxon>Parasitiformes</taxon>
        <taxon>Ixodida</taxon>
        <taxon>Ixodoidea</taxon>
        <taxon>Ixodidae</taxon>
        <taxon>Rhipicephalinae</taxon>
        <taxon>Rhipicephalus</taxon>
        <taxon>Boophilus</taxon>
    </lineage>
</organism>
<proteinExistence type="predicted"/>
<sequence length="595" mass="65240">MHGSRDTEDTEDVDSSAATSRHTQDSQTSVSSSGSKDTDRKLRCSSLPPARSPRTLPKRSVKPFLRDPSHRVRPDEDRAVGCTDYPIQRATTEDLDRLVVLVHPQPSSRRGVALMTRLQPRTEFRRIRDSFSQLWFLCILALAALSVPAGLVLAPIIRLQVDQALREVAGPTAPRFATPYPWTGVPRECLRSVRINDVIRKLHVEHPAPLLTRAKHRGDLICVFNNSRFRKQLLWDYVPASMPLPFCQSLLYWSVAVNGGKVHDRTPDFDVNYGVWRLKKLASSISANEGLPDIMVALGGYVEDGAHFSRLGRDTALMSRFVASAATFLFKHNITGALVDWKGIGGHCGSKDDAKTLSRILQKLGGLLRLNGIEYQVGAVVAAVKGIAKPLTKAIAAVADIIVYETHETVDYNVYEGCSKAAGLTLQFMGDMSRAIGAVKSPPRLCISLSAGVWSTLAYDLAGTSVVIGGSGFYKISRRTGMAAAFEMCTALAYSSVVKNDSLAGCILYNLRAVNVSSEEVVVESKTIPVATAVDRLFVYENTDAIVTQADATTTPSRRRCVAIYDLDFDNFRGVCEYQNLPNHFRLTHIDSALA</sequence>
<name>A0A9J6EW18_RHIMP</name>
<evidence type="ECO:0000313" key="5">
    <source>
        <dbReference type="Proteomes" id="UP000821866"/>
    </source>
</evidence>
<keyword evidence="2" id="KW-1133">Transmembrane helix</keyword>
<dbReference type="SUPFAM" id="SSF51445">
    <property type="entry name" value="(Trans)glycosidases"/>
    <property type="match status" value="1"/>
</dbReference>
<keyword evidence="2" id="KW-0812">Transmembrane</keyword>
<dbReference type="AlphaFoldDB" id="A0A9J6EW18"/>
<keyword evidence="2" id="KW-0472">Membrane</keyword>
<keyword evidence="5" id="KW-1185">Reference proteome</keyword>
<reference evidence="4" key="1">
    <citation type="journal article" date="2020" name="Cell">
        <title>Large-Scale Comparative Analyses of Tick Genomes Elucidate Their Genetic Diversity and Vector Capacities.</title>
        <authorList>
            <consortium name="Tick Genome and Microbiome Consortium (TIGMIC)"/>
            <person name="Jia N."/>
            <person name="Wang J."/>
            <person name="Shi W."/>
            <person name="Du L."/>
            <person name="Sun Y."/>
            <person name="Zhan W."/>
            <person name="Jiang J.F."/>
            <person name="Wang Q."/>
            <person name="Zhang B."/>
            <person name="Ji P."/>
            <person name="Bell-Sakyi L."/>
            <person name="Cui X.M."/>
            <person name="Yuan T.T."/>
            <person name="Jiang B.G."/>
            <person name="Yang W.F."/>
            <person name="Lam T.T."/>
            <person name="Chang Q.C."/>
            <person name="Ding S.J."/>
            <person name="Wang X.J."/>
            <person name="Zhu J.G."/>
            <person name="Ruan X.D."/>
            <person name="Zhao L."/>
            <person name="Wei J.T."/>
            <person name="Ye R.Z."/>
            <person name="Que T.C."/>
            <person name="Du C.H."/>
            <person name="Zhou Y.H."/>
            <person name="Cheng J.X."/>
            <person name="Dai P.F."/>
            <person name="Guo W.B."/>
            <person name="Han X.H."/>
            <person name="Huang E.J."/>
            <person name="Li L.F."/>
            <person name="Wei W."/>
            <person name="Gao Y.C."/>
            <person name="Liu J.Z."/>
            <person name="Shao H.Z."/>
            <person name="Wang X."/>
            <person name="Wang C.C."/>
            <person name="Yang T.C."/>
            <person name="Huo Q.B."/>
            <person name="Li W."/>
            <person name="Chen H.Y."/>
            <person name="Chen S.E."/>
            <person name="Zhou L.G."/>
            <person name="Ni X.B."/>
            <person name="Tian J.H."/>
            <person name="Sheng Y."/>
            <person name="Liu T."/>
            <person name="Pan Y.S."/>
            <person name="Xia L.Y."/>
            <person name="Li J."/>
            <person name="Zhao F."/>
            <person name="Cao W.C."/>
        </authorList>
    </citation>
    <scope>NUCLEOTIDE SEQUENCE</scope>
    <source>
        <strain evidence="4">Rmic-2018</strain>
    </source>
</reference>
<dbReference type="EMBL" id="JABSTU010000001">
    <property type="protein sequence ID" value="KAH8038383.1"/>
    <property type="molecule type" value="Genomic_DNA"/>
</dbReference>
<feature type="transmembrane region" description="Helical" evidence="2">
    <location>
        <begin position="134"/>
        <end position="157"/>
    </location>
</feature>
<reference evidence="4" key="2">
    <citation type="submission" date="2021-09" db="EMBL/GenBank/DDBJ databases">
        <authorList>
            <person name="Jia N."/>
            <person name="Wang J."/>
            <person name="Shi W."/>
            <person name="Du L."/>
            <person name="Sun Y."/>
            <person name="Zhan W."/>
            <person name="Jiang J."/>
            <person name="Wang Q."/>
            <person name="Zhang B."/>
            <person name="Ji P."/>
            <person name="Sakyi L.B."/>
            <person name="Cui X."/>
            <person name="Yuan T."/>
            <person name="Jiang B."/>
            <person name="Yang W."/>
            <person name="Lam T.T.-Y."/>
            <person name="Chang Q."/>
            <person name="Ding S."/>
            <person name="Wang X."/>
            <person name="Zhu J."/>
            <person name="Ruan X."/>
            <person name="Zhao L."/>
            <person name="Wei J."/>
            <person name="Que T."/>
            <person name="Du C."/>
            <person name="Cheng J."/>
            <person name="Dai P."/>
            <person name="Han X."/>
            <person name="Huang E."/>
            <person name="Gao Y."/>
            <person name="Liu J."/>
            <person name="Shao H."/>
            <person name="Ye R."/>
            <person name="Li L."/>
            <person name="Wei W."/>
            <person name="Wang X."/>
            <person name="Wang C."/>
            <person name="Huo Q."/>
            <person name="Li W."/>
            <person name="Guo W."/>
            <person name="Chen H."/>
            <person name="Chen S."/>
            <person name="Zhou L."/>
            <person name="Zhou L."/>
            <person name="Ni X."/>
            <person name="Tian J."/>
            <person name="Zhou Y."/>
            <person name="Sheng Y."/>
            <person name="Liu T."/>
            <person name="Pan Y."/>
            <person name="Xia L."/>
            <person name="Li J."/>
            <person name="Zhao F."/>
            <person name="Cao W."/>
        </authorList>
    </citation>
    <scope>NUCLEOTIDE SEQUENCE</scope>
    <source>
        <strain evidence="4">Rmic-2018</strain>
        <tissue evidence="4">Larvae</tissue>
    </source>
</reference>
<gene>
    <name evidence="4" type="ORF">HPB51_001497</name>
</gene>
<dbReference type="Pfam" id="PF00704">
    <property type="entry name" value="Glyco_hydro_18"/>
    <property type="match status" value="1"/>
</dbReference>
<feature type="compositionally biased region" description="Low complexity" evidence="1">
    <location>
        <begin position="25"/>
        <end position="35"/>
    </location>
</feature>
<dbReference type="InterPro" id="IPR001223">
    <property type="entry name" value="Glyco_hydro18_cat"/>
</dbReference>
<dbReference type="Proteomes" id="UP000821866">
    <property type="component" value="Chromosome 1"/>
</dbReference>
<dbReference type="VEuPathDB" id="VectorBase:LOC119165246"/>
<protein>
    <recommendedName>
        <fullName evidence="3">GH18 domain-containing protein</fullName>
    </recommendedName>
</protein>
<accession>A0A9J6EW18</accession>
<evidence type="ECO:0000259" key="3">
    <source>
        <dbReference type="Pfam" id="PF00704"/>
    </source>
</evidence>